<evidence type="ECO:0000256" key="1">
    <source>
        <dbReference type="SAM" id="SignalP"/>
    </source>
</evidence>
<keyword evidence="3" id="KW-1185">Reference proteome</keyword>
<sequence>MKKIILTAACLGALALPAAADPTIGVGMTIAFGGSGGPQTGIGARIFSDDEEGDTVGTIGLDYMFQSGSWRPSIGAAYIDNDLYIGADIGFGLGNGGGINFGVSGGYVNTKAPPAAALGQTEQEVPLYLTNLE</sequence>
<proteinExistence type="predicted"/>
<feature type="chain" id="PRO_5013088617" description="Outer membrane protein beta-barrel domain-containing protein" evidence="1">
    <location>
        <begin position="21"/>
        <end position="133"/>
    </location>
</feature>
<keyword evidence="1" id="KW-0732">Signal</keyword>
<reference evidence="3" key="1">
    <citation type="submission" date="2017-01" db="EMBL/GenBank/DDBJ databases">
        <authorList>
            <person name="Varghese N."/>
            <person name="Submissions S."/>
        </authorList>
    </citation>
    <scope>NUCLEOTIDE SEQUENCE [LARGE SCALE GENOMIC DNA]</scope>
    <source>
        <strain evidence="3">DSM 19945</strain>
    </source>
</reference>
<name>A0A1N7J742_9RHOB</name>
<dbReference type="OrthoDB" id="7032059at2"/>
<dbReference type="Proteomes" id="UP000186221">
    <property type="component" value="Unassembled WGS sequence"/>
</dbReference>
<dbReference type="AlphaFoldDB" id="A0A1N7J742"/>
<feature type="signal peptide" evidence="1">
    <location>
        <begin position="1"/>
        <end position="20"/>
    </location>
</feature>
<gene>
    <name evidence="2" type="ORF">SAMN05421580_101422</name>
</gene>
<evidence type="ECO:0000313" key="3">
    <source>
        <dbReference type="Proteomes" id="UP000186221"/>
    </source>
</evidence>
<dbReference type="EMBL" id="FTOG01000001">
    <property type="protein sequence ID" value="SIS45140.1"/>
    <property type="molecule type" value="Genomic_DNA"/>
</dbReference>
<organism evidence="2 3">
    <name type="scientific">Rhodobacter aestuarii</name>
    <dbReference type="NCBI Taxonomy" id="453582"/>
    <lineage>
        <taxon>Bacteria</taxon>
        <taxon>Pseudomonadati</taxon>
        <taxon>Pseudomonadota</taxon>
        <taxon>Alphaproteobacteria</taxon>
        <taxon>Rhodobacterales</taxon>
        <taxon>Rhodobacter group</taxon>
        <taxon>Rhodobacter</taxon>
    </lineage>
</organism>
<protein>
    <recommendedName>
        <fullName evidence="4">Outer membrane protein beta-barrel domain-containing protein</fullName>
    </recommendedName>
</protein>
<dbReference type="RefSeq" id="WP_076483361.1">
    <property type="nucleotide sequence ID" value="NZ_FTOG01000001.1"/>
</dbReference>
<accession>A0A1N7J742</accession>
<evidence type="ECO:0000313" key="2">
    <source>
        <dbReference type="EMBL" id="SIS45140.1"/>
    </source>
</evidence>
<evidence type="ECO:0008006" key="4">
    <source>
        <dbReference type="Google" id="ProtNLM"/>
    </source>
</evidence>